<gene>
    <name evidence="5" type="ORF">ET989_13695</name>
</gene>
<evidence type="ECO:0000256" key="3">
    <source>
        <dbReference type="ARBA" id="ARBA00022839"/>
    </source>
</evidence>
<organism evidence="5 6">
    <name type="scientific">Propioniciclava sinopodophylli</name>
    <dbReference type="NCBI Taxonomy" id="1837344"/>
    <lineage>
        <taxon>Bacteria</taxon>
        <taxon>Bacillati</taxon>
        <taxon>Actinomycetota</taxon>
        <taxon>Actinomycetes</taxon>
        <taxon>Propionibacteriales</taxon>
        <taxon>Propionibacteriaceae</taxon>
        <taxon>Propioniciclava</taxon>
    </lineage>
</organism>
<reference evidence="5 6" key="1">
    <citation type="submission" date="2019-01" db="EMBL/GenBank/DDBJ databases">
        <title>Lactibacter flavus gen. nov., sp. nov., a novel bacterium of the family Propionibacteriaceae isolated from raw milk and dairy products.</title>
        <authorList>
            <person name="Huptas C."/>
            <person name="Wenning M."/>
            <person name="Breitenwieser F."/>
            <person name="Doll E."/>
            <person name="Von Neubeck M."/>
            <person name="Busse H.-J."/>
            <person name="Scherer S."/>
        </authorList>
    </citation>
    <scope>NUCLEOTIDE SEQUENCE [LARGE SCALE GENOMIC DNA]</scope>
    <source>
        <strain evidence="5 6">KCTC 33808</strain>
    </source>
</reference>
<dbReference type="SMART" id="SM00479">
    <property type="entry name" value="EXOIII"/>
    <property type="match status" value="1"/>
</dbReference>
<evidence type="ECO:0000256" key="1">
    <source>
        <dbReference type="ARBA" id="ARBA00022722"/>
    </source>
</evidence>
<name>A0A4Q9KCU9_9ACTN</name>
<dbReference type="PANTHER" id="PTHR30231:SF4">
    <property type="entry name" value="PROTEIN NEN2"/>
    <property type="match status" value="1"/>
</dbReference>
<dbReference type="RefSeq" id="WP_131169923.1">
    <property type="nucleotide sequence ID" value="NZ_CANLBI010000005.1"/>
</dbReference>
<keyword evidence="2" id="KW-0378">Hydrolase</keyword>
<keyword evidence="6" id="KW-1185">Reference proteome</keyword>
<evidence type="ECO:0000256" key="2">
    <source>
        <dbReference type="ARBA" id="ARBA00022801"/>
    </source>
</evidence>
<dbReference type="GO" id="GO:0003676">
    <property type="term" value="F:nucleic acid binding"/>
    <property type="evidence" value="ECO:0007669"/>
    <property type="project" value="InterPro"/>
</dbReference>
<feature type="domain" description="Exonuclease" evidence="4">
    <location>
        <begin position="43"/>
        <end position="218"/>
    </location>
</feature>
<keyword evidence="3" id="KW-0269">Exonuclease</keyword>
<dbReference type="EMBL" id="SDMQ01000018">
    <property type="protein sequence ID" value="TBT82739.1"/>
    <property type="molecule type" value="Genomic_DNA"/>
</dbReference>
<protein>
    <recommendedName>
        <fullName evidence="4">Exonuclease domain-containing protein</fullName>
    </recommendedName>
</protein>
<dbReference type="GO" id="GO:0008408">
    <property type="term" value="F:3'-5' exonuclease activity"/>
    <property type="evidence" value="ECO:0007669"/>
    <property type="project" value="TreeGrafter"/>
</dbReference>
<dbReference type="Gene3D" id="3.30.420.10">
    <property type="entry name" value="Ribonuclease H-like superfamily/Ribonuclease H"/>
    <property type="match status" value="1"/>
</dbReference>
<proteinExistence type="predicted"/>
<dbReference type="InterPro" id="IPR012337">
    <property type="entry name" value="RNaseH-like_sf"/>
</dbReference>
<dbReference type="PANTHER" id="PTHR30231">
    <property type="entry name" value="DNA POLYMERASE III SUBUNIT EPSILON"/>
    <property type="match status" value="1"/>
</dbReference>
<dbReference type="CDD" id="cd06127">
    <property type="entry name" value="DEDDh"/>
    <property type="match status" value="1"/>
</dbReference>
<sequence>MFGLFSPSVERRRARAAARASGALADFYRVPIQPAATPASELRLLALDIETTGLDPRTDTVLSVGWVPVDGDTIVLSAARHMVLAAGTEVGQSAVFHGITDDQVEAGTPVEEAVAAVLAALAGRAMLVHFAAIETQFLSLLCQQMYGAPLVTPVVDTLVLHDRLVNRGFDDEAKAGELRLFNARKRYGLPRYKAHGALTDAIACAELYLGHVAEVSLEKPQTLGTLTS</sequence>
<evidence type="ECO:0000313" key="5">
    <source>
        <dbReference type="EMBL" id="TBT82739.1"/>
    </source>
</evidence>
<dbReference type="AlphaFoldDB" id="A0A4Q9KCU9"/>
<dbReference type="OrthoDB" id="190275at2"/>
<keyword evidence="1" id="KW-0540">Nuclease</keyword>
<comment type="caution">
    <text evidence="5">The sequence shown here is derived from an EMBL/GenBank/DDBJ whole genome shotgun (WGS) entry which is preliminary data.</text>
</comment>
<dbReference type="SUPFAM" id="SSF53098">
    <property type="entry name" value="Ribonuclease H-like"/>
    <property type="match status" value="1"/>
</dbReference>
<evidence type="ECO:0000313" key="6">
    <source>
        <dbReference type="Proteomes" id="UP000292373"/>
    </source>
</evidence>
<dbReference type="Proteomes" id="UP000292373">
    <property type="component" value="Unassembled WGS sequence"/>
</dbReference>
<accession>A0A4Q9KCU9</accession>
<dbReference type="InterPro" id="IPR013520">
    <property type="entry name" value="Ribonucl_H"/>
</dbReference>
<dbReference type="InterPro" id="IPR036397">
    <property type="entry name" value="RNaseH_sf"/>
</dbReference>
<dbReference type="Pfam" id="PF00929">
    <property type="entry name" value="RNase_T"/>
    <property type="match status" value="1"/>
</dbReference>
<dbReference type="GO" id="GO:0005829">
    <property type="term" value="C:cytosol"/>
    <property type="evidence" value="ECO:0007669"/>
    <property type="project" value="TreeGrafter"/>
</dbReference>
<evidence type="ECO:0000259" key="4">
    <source>
        <dbReference type="SMART" id="SM00479"/>
    </source>
</evidence>